<evidence type="ECO:0000256" key="6">
    <source>
        <dbReference type="ARBA" id="ARBA00023170"/>
    </source>
</evidence>
<dbReference type="FunCoup" id="D6WFU6">
    <property type="interactions" value="40"/>
</dbReference>
<dbReference type="HOGENOM" id="CLU_486939_0_0_1"/>
<feature type="transmembrane region" description="Helical" evidence="8">
    <location>
        <begin position="311"/>
        <end position="328"/>
    </location>
</feature>
<keyword evidence="4 8" id="KW-1133">Transmembrane helix</keyword>
<protein>
    <recommendedName>
        <fullName evidence="11">Ionotropic glutamate receptor C-terminal domain-containing protein</fullName>
    </recommendedName>
</protein>
<dbReference type="SUPFAM" id="SSF53850">
    <property type="entry name" value="Periplasmic binding protein-like II"/>
    <property type="match status" value="1"/>
</dbReference>
<reference evidence="9 10" key="1">
    <citation type="journal article" date="2008" name="Nature">
        <title>The genome of the model beetle and pest Tribolium castaneum.</title>
        <authorList>
            <consortium name="Tribolium Genome Sequencing Consortium"/>
            <person name="Richards S."/>
            <person name="Gibbs R.A."/>
            <person name="Weinstock G.M."/>
            <person name="Brown S.J."/>
            <person name="Denell R."/>
            <person name="Beeman R.W."/>
            <person name="Gibbs R."/>
            <person name="Beeman R.W."/>
            <person name="Brown S.J."/>
            <person name="Bucher G."/>
            <person name="Friedrich M."/>
            <person name="Grimmelikhuijzen C.J."/>
            <person name="Klingler M."/>
            <person name="Lorenzen M."/>
            <person name="Richards S."/>
            <person name="Roth S."/>
            <person name="Schroder R."/>
            <person name="Tautz D."/>
            <person name="Zdobnov E.M."/>
            <person name="Muzny D."/>
            <person name="Gibbs R.A."/>
            <person name="Weinstock G.M."/>
            <person name="Attaway T."/>
            <person name="Bell S."/>
            <person name="Buhay C.J."/>
            <person name="Chandrabose M.N."/>
            <person name="Chavez D."/>
            <person name="Clerk-Blankenburg K.P."/>
            <person name="Cree A."/>
            <person name="Dao M."/>
            <person name="Davis C."/>
            <person name="Chacko J."/>
            <person name="Dinh H."/>
            <person name="Dugan-Rocha S."/>
            <person name="Fowler G."/>
            <person name="Garner T.T."/>
            <person name="Garnes J."/>
            <person name="Gnirke A."/>
            <person name="Hawes A."/>
            <person name="Hernandez J."/>
            <person name="Hines S."/>
            <person name="Holder M."/>
            <person name="Hume J."/>
            <person name="Jhangiani S.N."/>
            <person name="Joshi V."/>
            <person name="Khan Z.M."/>
            <person name="Jackson L."/>
            <person name="Kovar C."/>
            <person name="Kowis A."/>
            <person name="Lee S."/>
            <person name="Lewis L.R."/>
            <person name="Margolis J."/>
            <person name="Morgan M."/>
            <person name="Nazareth L.V."/>
            <person name="Nguyen N."/>
            <person name="Okwuonu G."/>
            <person name="Parker D."/>
            <person name="Richards S."/>
            <person name="Ruiz S.J."/>
            <person name="Santibanez J."/>
            <person name="Savard J."/>
            <person name="Scherer S.E."/>
            <person name="Schneider B."/>
            <person name="Sodergren E."/>
            <person name="Tautz D."/>
            <person name="Vattahil S."/>
            <person name="Villasana D."/>
            <person name="White C.S."/>
            <person name="Wright R."/>
            <person name="Park Y."/>
            <person name="Beeman R.W."/>
            <person name="Lord J."/>
            <person name="Oppert B."/>
            <person name="Lorenzen M."/>
            <person name="Brown S."/>
            <person name="Wang L."/>
            <person name="Savard J."/>
            <person name="Tautz D."/>
            <person name="Richards S."/>
            <person name="Weinstock G."/>
            <person name="Gibbs R.A."/>
            <person name="Liu Y."/>
            <person name="Worley K."/>
            <person name="Weinstock G."/>
            <person name="Elsik C.G."/>
            <person name="Reese J.T."/>
            <person name="Elhaik E."/>
            <person name="Landan G."/>
            <person name="Graur D."/>
            <person name="Arensburger P."/>
            <person name="Atkinson P."/>
            <person name="Beeman R.W."/>
            <person name="Beidler J."/>
            <person name="Brown S.J."/>
            <person name="Demuth J.P."/>
            <person name="Drury D.W."/>
            <person name="Du Y.Z."/>
            <person name="Fujiwara H."/>
            <person name="Lorenzen M."/>
            <person name="Maselli V."/>
            <person name="Osanai M."/>
            <person name="Park Y."/>
            <person name="Robertson H.M."/>
            <person name="Tu Z."/>
            <person name="Wang J.J."/>
            <person name="Wang S."/>
            <person name="Richards S."/>
            <person name="Song H."/>
            <person name="Zhang L."/>
            <person name="Sodergren E."/>
            <person name="Werner D."/>
            <person name="Stanke M."/>
            <person name="Morgenstern B."/>
            <person name="Solovyev V."/>
            <person name="Kosarev P."/>
            <person name="Brown G."/>
            <person name="Chen H.C."/>
            <person name="Ermolaeva O."/>
            <person name="Hlavina W."/>
            <person name="Kapustin Y."/>
            <person name="Kiryutin B."/>
            <person name="Kitts P."/>
            <person name="Maglott D."/>
            <person name="Pruitt K."/>
            <person name="Sapojnikov V."/>
            <person name="Souvorov A."/>
            <person name="Mackey A.J."/>
            <person name="Waterhouse R.M."/>
            <person name="Wyder S."/>
            <person name="Zdobnov E.M."/>
            <person name="Zdobnov E.M."/>
            <person name="Wyder S."/>
            <person name="Kriventseva E.V."/>
            <person name="Kadowaki T."/>
            <person name="Bork P."/>
            <person name="Aranda M."/>
            <person name="Bao R."/>
            <person name="Beermann A."/>
            <person name="Berns N."/>
            <person name="Bolognesi R."/>
            <person name="Bonneton F."/>
            <person name="Bopp D."/>
            <person name="Brown S.J."/>
            <person name="Bucher G."/>
            <person name="Butts T."/>
            <person name="Chaumot A."/>
            <person name="Denell R.E."/>
            <person name="Ferrier D.E."/>
            <person name="Friedrich M."/>
            <person name="Gordon C.M."/>
            <person name="Jindra M."/>
            <person name="Klingler M."/>
            <person name="Lan Q."/>
            <person name="Lattorff H.M."/>
            <person name="Laudet V."/>
            <person name="von Levetsow C."/>
            <person name="Liu Z."/>
            <person name="Lutz R."/>
            <person name="Lynch J.A."/>
            <person name="da Fonseca R.N."/>
            <person name="Posnien N."/>
            <person name="Reuter R."/>
            <person name="Roth S."/>
            <person name="Savard J."/>
            <person name="Schinko J.B."/>
            <person name="Schmitt C."/>
            <person name="Schoppmeier M."/>
            <person name="Schroder R."/>
            <person name="Shippy T.D."/>
            <person name="Simonnet F."/>
            <person name="Marques-Souza H."/>
            <person name="Tautz D."/>
            <person name="Tomoyasu Y."/>
            <person name="Trauner J."/>
            <person name="Van der Zee M."/>
            <person name="Vervoort M."/>
            <person name="Wittkopp N."/>
            <person name="Wimmer E.A."/>
            <person name="Yang X."/>
            <person name="Jones A.K."/>
            <person name="Sattelle D.B."/>
            <person name="Ebert P.R."/>
            <person name="Nelson D."/>
            <person name="Scott J.G."/>
            <person name="Beeman R.W."/>
            <person name="Muthukrishnan S."/>
            <person name="Kramer K.J."/>
            <person name="Arakane Y."/>
            <person name="Beeman R.W."/>
            <person name="Zhu Q."/>
            <person name="Hogenkamp D."/>
            <person name="Dixit R."/>
            <person name="Oppert B."/>
            <person name="Jiang H."/>
            <person name="Zou Z."/>
            <person name="Marshall J."/>
            <person name="Elpidina E."/>
            <person name="Vinokurov K."/>
            <person name="Oppert C."/>
            <person name="Zou Z."/>
            <person name="Evans J."/>
            <person name="Lu Z."/>
            <person name="Zhao P."/>
            <person name="Sumathipala N."/>
            <person name="Altincicek B."/>
            <person name="Vilcinskas A."/>
            <person name="Williams M."/>
            <person name="Hultmark D."/>
            <person name="Hetru C."/>
            <person name="Jiang H."/>
            <person name="Grimmelikhuijzen C.J."/>
            <person name="Hauser F."/>
            <person name="Cazzamali G."/>
            <person name="Williamson M."/>
            <person name="Park Y."/>
            <person name="Li B."/>
            <person name="Tanaka Y."/>
            <person name="Predel R."/>
            <person name="Neupert S."/>
            <person name="Schachtner J."/>
            <person name="Verleyen P."/>
            <person name="Raible F."/>
            <person name="Bork P."/>
            <person name="Friedrich M."/>
            <person name="Walden K.K."/>
            <person name="Robertson H.M."/>
            <person name="Angeli S."/>
            <person name="Foret S."/>
            <person name="Bucher G."/>
            <person name="Schuetz S."/>
            <person name="Maleszka R."/>
            <person name="Wimmer E.A."/>
            <person name="Beeman R.W."/>
            <person name="Lorenzen M."/>
            <person name="Tomoyasu Y."/>
            <person name="Miller S.C."/>
            <person name="Grossmann D."/>
            <person name="Bucher G."/>
        </authorList>
    </citation>
    <scope>NUCLEOTIDE SEQUENCE [LARGE SCALE GENOMIC DNA]</scope>
    <source>
        <strain evidence="9 10">Georgia GA2</strain>
    </source>
</reference>
<dbReference type="eggNOG" id="ENOG502S09N">
    <property type="taxonomic scope" value="Eukaryota"/>
</dbReference>
<evidence type="ECO:0000256" key="2">
    <source>
        <dbReference type="ARBA" id="ARBA00022475"/>
    </source>
</evidence>
<evidence type="ECO:0000256" key="7">
    <source>
        <dbReference type="ARBA" id="ARBA00023180"/>
    </source>
</evidence>
<keyword evidence="3 8" id="KW-0812">Transmembrane</keyword>
<dbReference type="AlphaFoldDB" id="D6WFU6"/>
<keyword evidence="7" id="KW-0325">Glycoprotein</keyword>
<comment type="subcellular location">
    <subcellularLocation>
        <location evidence="1">Cell membrane</location>
        <topology evidence="1">Multi-pass membrane protein</topology>
    </subcellularLocation>
</comment>
<feature type="transmembrane region" description="Helical" evidence="8">
    <location>
        <begin position="276"/>
        <end position="305"/>
    </location>
</feature>
<dbReference type="PANTHER" id="PTHR42643:SF38">
    <property type="entry name" value="IONOTROPIC RECEPTOR 100A"/>
    <property type="match status" value="1"/>
</dbReference>
<keyword evidence="6" id="KW-0675">Receptor</keyword>
<keyword evidence="2" id="KW-1003">Cell membrane</keyword>
<evidence type="ECO:0000256" key="1">
    <source>
        <dbReference type="ARBA" id="ARBA00004651"/>
    </source>
</evidence>
<evidence type="ECO:0000313" key="9">
    <source>
        <dbReference type="EMBL" id="EFA00231.1"/>
    </source>
</evidence>
<keyword evidence="10" id="KW-1185">Reference proteome</keyword>
<evidence type="ECO:0000256" key="8">
    <source>
        <dbReference type="SAM" id="Phobius"/>
    </source>
</evidence>
<dbReference type="InParanoid" id="D6WFU6"/>
<dbReference type="Proteomes" id="UP000007266">
    <property type="component" value="Linkage group 3"/>
</dbReference>
<evidence type="ECO:0008006" key="11">
    <source>
        <dbReference type="Google" id="ProtNLM"/>
    </source>
</evidence>
<evidence type="ECO:0000256" key="4">
    <source>
        <dbReference type="ARBA" id="ARBA00022989"/>
    </source>
</evidence>
<proteinExistence type="predicted"/>
<keyword evidence="5 8" id="KW-0472">Membrane</keyword>
<reference evidence="9 10" key="2">
    <citation type="journal article" date="2010" name="Nucleic Acids Res.">
        <title>BeetleBase in 2010: revisions to provide comprehensive genomic information for Tribolium castaneum.</title>
        <authorList>
            <person name="Kim H.S."/>
            <person name="Murphy T."/>
            <person name="Xia J."/>
            <person name="Caragea D."/>
            <person name="Park Y."/>
            <person name="Beeman R.W."/>
            <person name="Lorenzen M.D."/>
            <person name="Butcher S."/>
            <person name="Manak J.R."/>
            <person name="Brown S.J."/>
        </authorList>
    </citation>
    <scope>GENOME REANNOTATION</scope>
    <source>
        <strain evidence="9 10">Georgia GA2</strain>
    </source>
</reference>
<feature type="transmembrane region" description="Helical" evidence="8">
    <location>
        <begin position="523"/>
        <end position="542"/>
    </location>
</feature>
<dbReference type="GO" id="GO:0005886">
    <property type="term" value="C:plasma membrane"/>
    <property type="evidence" value="ECO:0007669"/>
    <property type="project" value="UniProtKB-SubCell"/>
</dbReference>
<gene>
    <name evidence="9" type="primary">GLEAN_03059</name>
    <name evidence="9" type="ORF">TcasGA2_TC003059</name>
</gene>
<dbReference type="Gene3D" id="3.40.190.10">
    <property type="entry name" value="Periplasmic binding protein-like II"/>
    <property type="match status" value="1"/>
</dbReference>
<evidence type="ECO:0000256" key="3">
    <source>
        <dbReference type="ARBA" id="ARBA00022692"/>
    </source>
</evidence>
<dbReference type="PhylomeDB" id="D6WFU6"/>
<dbReference type="PANTHER" id="PTHR42643">
    <property type="entry name" value="IONOTROPIC RECEPTOR 20A-RELATED"/>
    <property type="match status" value="1"/>
</dbReference>
<evidence type="ECO:0000256" key="5">
    <source>
        <dbReference type="ARBA" id="ARBA00023136"/>
    </source>
</evidence>
<evidence type="ECO:0000313" key="10">
    <source>
        <dbReference type="Proteomes" id="UP000007266"/>
    </source>
</evidence>
<dbReference type="InterPro" id="IPR052192">
    <property type="entry name" value="Insect_Ionotropic_Sensory_Rcpt"/>
</dbReference>
<name>D6WFU6_TRICA</name>
<feature type="transmembrane region" description="Helical" evidence="8">
    <location>
        <begin position="335"/>
        <end position="357"/>
    </location>
</feature>
<organism evidence="9 10">
    <name type="scientific">Tribolium castaneum</name>
    <name type="common">Red flour beetle</name>
    <dbReference type="NCBI Taxonomy" id="7070"/>
    <lineage>
        <taxon>Eukaryota</taxon>
        <taxon>Metazoa</taxon>
        <taxon>Ecdysozoa</taxon>
        <taxon>Arthropoda</taxon>
        <taxon>Hexapoda</taxon>
        <taxon>Insecta</taxon>
        <taxon>Pterygota</taxon>
        <taxon>Neoptera</taxon>
        <taxon>Endopterygota</taxon>
        <taxon>Coleoptera</taxon>
        <taxon>Polyphaga</taxon>
        <taxon>Cucujiformia</taxon>
        <taxon>Tenebrionidae</taxon>
        <taxon>Tenebrionidae incertae sedis</taxon>
        <taxon>Tribolium</taxon>
    </lineage>
</organism>
<dbReference type="EMBL" id="KQ971319">
    <property type="protein sequence ID" value="EFA00231.1"/>
    <property type="molecule type" value="Genomic_DNA"/>
</dbReference>
<accession>D6WFU6</accession>
<sequence>MNQSFCKIFFLQMMNITNITKCLQDISETISSGSIRLLVLQTEEYPKYELADVTEIVINNIHKLNTETTFFIANRSLTKLNFGSLIGVHMIISWNTPILNNFLNIHRKVVARNVYKIFLLTSNQPSNESGILHNQISCSKSLLTTTNTDRFPLKVTMFVKFPTAILEMPKLLRQNPIYKSHRTIGGLDGFLLKTMADYLNFDVDIIDDFNPIIYGEVLPNGTITGSLATIANNEAHISTNGRFLVDYGTDKVEFTIPYETDRICAIVPKSMRVPQWLIFVHCFDTSIWLALGTVYLVCCTFWYYIGPSRHHQVFWQIFTIFVGIPANITPTHKQLFFLFGCIVLNIIILSVVQSSLIKAITTPTFYKEINTLDDLDKAGFPIATKFYTFDNASITHRNLRKKQVGPIANILDIVAYQRNMAKIERERDLSFFIRCNYLDEDGTPLLHILKECFTTYFISYIVPKGSALLHIFNKVILRLVEGGLTIKWYNDVQFSVILEKTYASDGNKSLWRPYTLYDIQTAFFLWLLGSIIAILTFVGEICRKKLANYFKQRLLKLNCM</sequence>
<dbReference type="OMA" id="ANNEAHI"/>